<keyword evidence="3" id="KW-0677">Repeat</keyword>
<evidence type="ECO:0000256" key="5">
    <source>
        <dbReference type="ARBA" id="ARBA00038253"/>
    </source>
</evidence>
<evidence type="ECO:0000256" key="2">
    <source>
        <dbReference type="ARBA" id="ARBA00022490"/>
    </source>
</evidence>
<keyword evidence="10" id="KW-1185">Reference proteome</keyword>
<organism evidence="9 10">
    <name type="scientific">Amazonocrinis nigriterrae CENA67</name>
    <dbReference type="NCBI Taxonomy" id="2794033"/>
    <lineage>
        <taxon>Bacteria</taxon>
        <taxon>Bacillati</taxon>
        <taxon>Cyanobacteriota</taxon>
        <taxon>Cyanophyceae</taxon>
        <taxon>Nostocales</taxon>
        <taxon>Nostocaceae</taxon>
        <taxon>Amazonocrinis</taxon>
        <taxon>Amazonocrinis nigriterrae</taxon>
    </lineage>
</organism>
<evidence type="ECO:0000313" key="10">
    <source>
        <dbReference type="Proteomes" id="UP000632766"/>
    </source>
</evidence>
<reference evidence="9 10" key="1">
    <citation type="journal article" date="2021" name="Int. J. Syst. Evol. Microbiol.">
        <title>Amazonocrinis nigriterrae gen. nov., sp. nov., Atlanticothrix silvestris gen. nov., sp. nov. and Dendronalium phyllosphericum gen. nov., sp. nov., nostocacean cyanobacteria from Brazilian environments.</title>
        <authorList>
            <person name="Alvarenga D.O."/>
            <person name="Andreote A.P.D."/>
            <person name="Branco L.H.Z."/>
            <person name="Delbaje E."/>
            <person name="Cruz R.B."/>
            <person name="Varani A.M."/>
            <person name="Fiore M.F."/>
        </authorList>
    </citation>
    <scope>NUCLEOTIDE SEQUENCE [LARGE SCALE GENOMIC DNA]</scope>
    <source>
        <strain evidence="9 10">CENA67</strain>
    </source>
</reference>
<keyword evidence="8" id="KW-0732">Signal</keyword>
<evidence type="ECO:0000313" key="9">
    <source>
        <dbReference type="EMBL" id="MBH8563488.1"/>
    </source>
</evidence>
<dbReference type="PROSITE" id="PS50293">
    <property type="entry name" value="TPR_REGION"/>
    <property type="match status" value="1"/>
</dbReference>
<dbReference type="PANTHER" id="PTHR46630:SF1">
    <property type="entry name" value="TETRATRICOPEPTIDE REPEAT PROTEIN 29"/>
    <property type="match status" value="1"/>
</dbReference>
<dbReference type="AlphaFoldDB" id="A0A8J7HPG2"/>
<keyword evidence="2" id="KW-0963">Cytoplasm</keyword>
<feature type="coiled-coil region" evidence="7">
    <location>
        <begin position="54"/>
        <end position="81"/>
    </location>
</feature>
<dbReference type="RefSeq" id="WP_198125368.1">
    <property type="nucleotide sequence ID" value="NZ_JAECZC010000026.1"/>
</dbReference>
<feature type="signal peptide" evidence="8">
    <location>
        <begin position="1"/>
        <end position="22"/>
    </location>
</feature>
<dbReference type="Gene3D" id="1.25.40.10">
    <property type="entry name" value="Tetratricopeptide repeat domain"/>
    <property type="match status" value="2"/>
</dbReference>
<dbReference type="PANTHER" id="PTHR46630">
    <property type="entry name" value="TETRATRICOPEPTIDE REPEAT PROTEIN 29"/>
    <property type="match status" value="1"/>
</dbReference>
<sequence>MLRRLSVIITVAILFSSSLALAQSKNPEELDKFPPSPLEITTSDPLLPNLSKKRELTLEEQQNLEVALDELNQQATQKLQAGDKVAAFEIWNRELRLRRFLGSLAEVQALSRVGAYAWNESDRQEIYYITQRLQAIQKQLQSPKKVAKKNVPPKTVDLELLRSLGQAYQNVRSLKPALEVYNQVLTAVRQQQDTTAVVQTLNIIGQLHLNWFDYPKAATTYEELLSLATQAGDRTNELAYIQQLAYIYEQGKQPQQAINMLDKLVKIDVDENNLTEIPKLKLTIAANYQTLARENPSLLSEAFNNYQEAYTTAWQLQQFTRAGEALQKLIALYRSQGQIDEALQTSQILIVTQEQAANFYGLMEAYDQIGQIYLQRKDYPQALTAFQKGLELAKQLKHQETYFTQQIAKVPKGNF</sequence>
<dbReference type="InterPro" id="IPR051476">
    <property type="entry name" value="Bac_ResReg_Asp_Phosphatase"/>
</dbReference>
<gene>
    <name evidence="9" type="ORF">I8748_15055</name>
</gene>
<feature type="chain" id="PRO_5035223977" evidence="8">
    <location>
        <begin position="23"/>
        <end position="415"/>
    </location>
</feature>
<dbReference type="Pfam" id="PF13174">
    <property type="entry name" value="TPR_6"/>
    <property type="match status" value="1"/>
</dbReference>
<dbReference type="GO" id="GO:0005737">
    <property type="term" value="C:cytoplasm"/>
    <property type="evidence" value="ECO:0007669"/>
    <property type="project" value="UniProtKB-SubCell"/>
</dbReference>
<evidence type="ECO:0000256" key="6">
    <source>
        <dbReference type="PROSITE-ProRule" id="PRU00339"/>
    </source>
</evidence>
<dbReference type="InterPro" id="IPR019734">
    <property type="entry name" value="TPR_rpt"/>
</dbReference>
<dbReference type="SMART" id="SM00028">
    <property type="entry name" value="TPR"/>
    <property type="match status" value="5"/>
</dbReference>
<evidence type="ECO:0000256" key="1">
    <source>
        <dbReference type="ARBA" id="ARBA00004496"/>
    </source>
</evidence>
<dbReference type="Pfam" id="PF07719">
    <property type="entry name" value="TPR_2"/>
    <property type="match status" value="1"/>
</dbReference>
<evidence type="ECO:0000256" key="8">
    <source>
        <dbReference type="SAM" id="SignalP"/>
    </source>
</evidence>
<dbReference type="SUPFAM" id="SSF48452">
    <property type="entry name" value="TPR-like"/>
    <property type="match status" value="2"/>
</dbReference>
<feature type="repeat" description="TPR" evidence="6">
    <location>
        <begin position="363"/>
        <end position="396"/>
    </location>
</feature>
<dbReference type="Proteomes" id="UP000632766">
    <property type="component" value="Unassembled WGS sequence"/>
</dbReference>
<dbReference type="InterPro" id="IPR013105">
    <property type="entry name" value="TPR_2"/>
</dbReference>
<comment type="subcellular location">
    <subcellularLocation>
        <location evidence="1">Cytoplasm</location>
    </subcellularLocation>
</comment>
<dbReference type="EMBL" id="JAECZC010000026">
    <property type="protein sequence ID" value="MBH8563488.1"/>
    <property type="molecule type" value="Genomic_DNA"/>
</dbReference>
<evidence type="ECO:0000256" key="7">
    <source>
        <dbReference type="SAM" id="Coils"/>
    </source>
</evidence>
<accession>A0A8J7HPG2</accession>
<comment type="similarity">
    <text evidence="5">Belongs to the Rap family.</text>
</comment>
<dbReference type="InterPro" id="IPR011990">
    <property type="entry name" value="TPR-like_helical_dom_sf"/>
</dbReference>
<dbReference type="PROSITE" id="PS50005">
    <property type="entry name" value="TPR"/>
    <property type="match status" value="1"/>
</dbReference>
<protein>
    <submittedName>
        <fullName evidence="9">Tetratricopeptide repeat protein</fullName>
    </submittedName>
</protein>
<keyword evidence="4 6" id="KW-0802">TPR repeat</keyword>
<name>A0A8J7HPG2_9NOST</name>
<evidence type="ECO:0000256" key="4">
    <source>
        <dbReference type="ARBA" id="ARBA00022803"/>
    </source>
</evidence>
<keyword evidence="7" id="KW-0175">Coiled coil</keyword>
<evidence type="ECO:0000256" key="3">
    <source>
        <dbReference type="ARBA" id="ARBA00022737"/>
    </source>
</evidence>
<comment type="caution">
    <text evidence="9">The sequence shown here is derived from an EMBL/GenBank/DDBJ whole genome shotgun (WGS) entry which is preliminary data.</text>
</comment>
<proteinExistence type="inferred from homology"/>